<keyword evidence="4" id="KW-1185">Reference proteome</keyword>
<dbReference type="GO" id="GO:0015627">
    <property type="term" value="C:type II protein secretion system complex"/>
    <property type="evidence" value="ECO:0007669"/>
    <property type="project" value="InterPro"/>
</dbReference>
<feature type="transmembrane region" description="Helical" evidence="2">
    <location>
        <begin position="20"/>
        <end position="41"/>
    </location>
</feature>
<dbReference type="EMBL" id="CP036425">
    <property type="protein sequence ID" value="QDU35586.1"/>
    <property type="molecule type" value="Genomic_DNA"/>
</dbReference>
<evidence type="ECO:0000256" key="2">
    <source>
        <dbReference type="SAM" id="Phobius"/>
    </source>
</evidence>
<protein>
    <recommendedName>
        <fullName evidence="5">Prepilin-type N-terminal cleavage/methylation domain-containing protein</fullName>
    </recommendedName>
</protein>
<accession>A0A517YZC0</accession>
<proteinExistence type="predicted"/>
<organism evidence="3 4">
    <name type="scientific">Poriferisphaera corsica</name>
    <dbReference type="NCBI Taxonomy" id="2528020"/>
    <lineage>
        <taxon>Bacteria</taxon>
        <taxon>Pseudomonadati</taxon>
        <taxon>Planctomycetota</taxon>
        <taxon>Phycisphaerae</taxon>
        <taxon>Phycisphaerales</taxon>
        <taxon>Phycisphaeraceae</taxon>
        <taxon>Poriferisphaera</taxon>
    </lineage>
</organism>
<dbReference type="PRINTS" id="PR00813">
    <property type="entry name" value="BCTERIALGSPG"/>
</dbReference>
<keyword evidence="2" id="KW-1133">Transmembrane helix</keyword>
<keyword evidence="2" id="KW-0472">Membrane</keyword>
<dbReference type="Proteomes" id="UP000317369">
    <property type="component" value="Chromosome"/>
</dbReference>
<dbReference type="NCBIfam" id="TIGR02532">
    <property type="entry name" value="IV_pilin_GFxxxE"/>
    <property type="match status" value="1"/>
</dbReference>
<dbReference type="InterPro" id="IPR000983">
    <property type="entry name" value="Bac_GSPG_pilin"/>
</dbReference>
<dbReference type="Pfam" id="PF07963">
    <property type="entry name" value="N_methyl"/>
    <property type="match status" value="1"/>
</dbReference>
<dbReference type="InterPro" id="IPR045584">
    <property type="entry name" value="Pilin-like"/>
</dbReference>
<evidence type="ECO:0008006" key="5">
    <source>
        <dbReference type="Google" id="ProtNLM"/>
    </source>
</evidence>
<gene>
    <name evidence="3" type="ORF">KS4_36690</name>
</gene>
<dbReference type="SUPFAM" id="SSF54523">
    <property type="entry name" value="Pili subunits"/>
    <property type="match status" value="1"/>
</dbReference>
<evidence type="ECO:0000313" key="4">
    <source>
        <dbReference type="Proteomes" id="UP000317369"/>
    </source>
</evidence>
<dbReference type="GO" id="GO:0015628">
    <property type="term" value="P:protein secretion by the type II secretion system"/>
    <property type="evidence" value="ECO:0007669"/>
    <property type="project" value="InterPro"/>
</dbReference>
<dbReference type="InterPro" id="IPR012902">
    <property type="entry name" value="N_methyl_site"/>
</dbReference>
<dbReference type="KEGG" id="pcor:KS4_36690"/>
<reference evidence="3 4" key="1">
    <citation type="submission" date="2019-02" db="EMBL/GenBank/DDBJ databases">
        <title>Deep-cultivation of Planctomycetes and their phenomic and genomic characterization uncovers novel biology.</title>
        <authorList>
            <person name="Wiegand S."/>
            <person name="Jogler M."/>
            <person name="Boedeker C."/>
            <person name="Pinto D."/>
            <person name="Vollmers J."/>
            <person name="Rivas-Marin E."/>
            <person name="Kohn T."/>
            <person name="Peeters S.H."/>
            <person name="Heuer A."/>
            <person name="Rast P."/>
            <person name="Oberbeckmann S."/>
            <person name="Bunk B."/>
            <person name="Jeske O."/>
            <person name="Meyerdierks A."/>
            <person name="Storesund J.E."/>
            <person name="Kallscheuer N."/>
            <person name="Luecker S."/>
            <person name="Lage O.M."/>
            <person name="Pohl T."/>
            <person name="Merkel B.J."/>
            <person name="Hornburger P."/>
            <person name="Mueller R.-W."/>
            <person name="Bruemmer F."/>
            <person name="Labrenz M."/>
            <person name="Spormann A.M."/>
            <person name="Op den Camp H."/>
            <person name="Overmann J."/>
            <person name="Amann R."/>
            <person name="Jetten M.S.M."/>
            <person name="Mascher T."/>
            <person name="Medema M.H."/>
            <person name="Devos D.P."/>
            <person name="Kaster A.-K."/>
            <person name="Ovreas L."/>
            <person name="Rohde M."/>
            <person name="Galperin M.Y."/>
            <person name="Jogler C."/>
        </authorList>
    </citation>
    <scope>NUCLEOTIDE SEQUENCE [LARGE SCALE GENOMIC DNA]</scope>
    <source>
        <strain evidence="3 4">KS4</strain>
    </source>
</reference>
<dbReference type="RefSeq" id="WP_200761400.1">
    <property type="nucleotide sequence ID" value="NZ_CP036425.1"/>
</dbReference>
<sequence>MRDSSNLVPGGESFKRAFTLIELLVVISIIALLIGILLPALGAARKTAQSAACLSNLRSSGQGVAIYATDNRDWLPGPNSSGAHLNDNTYDNGEENGSSAALQNFDWISPAMGSLIGLSDDADERLKDIFLNNFRCPSNDVTYDFQFGGGTAGDLVTNSYSAMTPFMASREFFVDQGRSWVLAVVDMPDQYDARLDLVGSATEKVWAMDGSRYVDASNGEISFNAFPKQKDGGNFASWGPGLSRLVRNGNPYKRENETQIKNSEIHAYRHNGALNASFLDGHASSMQVEESQKIHHYFPGGSIVKNTSQLLDQDVENGDIIR</sequence>
<keyword evidence="2" id="KW-0812">Transmembrane</keyword>
<evidence type="ECO:0000313" key="3">
    <source>
        <dbReference type="EMBL" id="QDU35586.1"/>
    </source>
</evidence>
<dbReference type="PANTHER" id="PTHR30093:SF2">
    <property type="entry name" value="TYPE II SECRETION SYSTEM PROTEIN H"/>
    <property type="match status" value="1"/>
</dbReference>
<dbReference type="AlphaFoldDB" id="A0A517YZC0"/>
<keyword evidence="1" id="KW-0488">Methylation</keyword>
<dbReference type="Gene3D" id="3.30.700.10">
    <property type="entry name" value="Glycoprotein, Type 4 Pilin"/>
    <property type="match status" value="1"/>
</dbReference>
<dbReference type="PANTHER" id="PTHR30093">
    <property type="entry name" value="GENERAL SECRETION PATHWAY PROTEIN G"/>
    <property type="match status" value="1"/>
</dbReference>
<name>A0A517YZC0_9BACT</name>
<evidence type="ECO:0000256" key="1">
    <source>
        <dbReference type="ARBA" id="ARBA00022481"/>
    </source>
</evidence>